<evidence type="ECO:0000256" key="5">
    <source>
        <dbReference type="ARBA" id="ARBA00023012"/>
    </source>
</evidence>
<evidence type="ECO:0000256" key="4">
    <source>
        <dbReference type="ARBA" id="ARBA00022777"/>
    </source>
</evidence>
<dbReference type="Gene3D" id="1.20.5.1930">
    <property type="match status" value="1"/>
</dbReference>
<dbReference type="PROSITE" id="PS50885">
    <property type="entry name" value="HAMP"/>
    <property type="match status" value="1"/>
</dbReference>
<protein>
    <submittedName>
        <fullName evidence="9">Histidine kinase</fullName>
    </submittedName>
</protein>
<dbReference type="OrthoDB" id="9778496at2"/>
<feature type="region of interest" description="Disordered" evidence="6">
    <location>
        <begin position="468"/>
        <end position="496"/>
    </location>
</feature>
<gene>
    <name evidence="9" type="ORF">CR492_02845</name>
</gene>
<keyword evidence="5" id="KW-0902">Two-component regulatory system</keyword>
<comment type="caution">
    <text evidence="9">The sequence shown here is derived from an EMBL/GenBank/DDBJ whole genome shotgun (WGS) entry which is preliminary data.</text>
</comment>
<sequence>MAPTPMPHSAAQNSIRMKLILIPSCILALGIAVVIGVTLYGAKSRIASEISSGLTLGDHLIRYALDDLSDARASDAAAEASALSRLREGLAHVRHIKVSFVNGPGIPDQPVSAPGRDAAPAWFESLLRPATITKTYPVTIDGEPHGEILMASEPADEIAEIWASLLFQTALLTALSVAIVALIILAARHTLEPLRQLVEGLDRLGRGQFGGVGEIKVAELSRIGEHFNKLSATLAKAEADNHLLIDRLLSIQDAERKELARELHDEFGASLFGIRVAASCVVEAAAAGAGTPAEKDEIIDRAKNISALADAIQKQNYRILERIRPVVLRQMGLADALRQLVDAFAAQHRDFSCAIDITGAEAERRFDEEASLTAYRIVQECLTNVARHSGASAVSIAMAVETSGATGPHIRLVIADDGIGPPPELRYGFGLLGMSERARKLDGRLNIKKGVSGGMRIEAIIPVAGRTPTVKAPKTSSFETNSPADGERAEGAAIHS</sequence>
<feature type="compositionally biased region" description="Polar residues" evidence="6">
    <location>
        <begin position="474"/>
        <end position="483"/>
    </location>
</feature>
<evidence type="ECO:0000256" key="6">
    <source>
        <dbReference type="SAM" id="MobiDB-lite"/>
    </source>
</evidence>
<dbReference type="Pfam" id="PF07730">
    <property type="entry name" value="HisKA_3"/>
    <property type="match status" value="1"/>
</dbReference>
<dbReference type="Proteomes" id="UP000236286">
    <property type="component" value="Unassembled WGS sequence"/>
</dbReference>
<evidence type="ECO:0000313" key="9">
    <source>
        <dbReference type="EMBL" id="PNG28061.1"/>
    </source>
</evidence>
<dbReference type="InterPro" id="IPR011712">
    <property type="entry name" value="Sig_transdc_His_kin_sub3_dim/P"/>
</dbReference>
<evidence type="ECO:0000313" key="10">
    <source>
        <dbReference type="Proteomes" id="UP000236286"/>
    </source>
</evidence>
<keyword evidence="3" id="KW-0808">Transferase</keyword>
<comment type="subcellular location">
    <subcellularLocation>
        <location evidence="1">Membrane</location>
    </subcellularLocation>
</comment>
<dbReference type="AlphaFoldDB" id="A0A2J7TMS0"/>
<reference evidence="9 10" key="1">
    <citation type="submission" date="2017-10" db="EMBL/GenBank/DDBJ databases">
        <title>Genome announcement of Methylocella silvestris TVC from permafrost.</title>
        <authorList>
            <person name="Wang J."/>
            <person name="Geng K."/>
            <person name="Ul-Haque F."/>
            <person name="Crombie A.T."/>
            <person name="Street L.E."/>
            <person name="Wookey P.A."/>
            <person name="Murrell J.C."/>
            <person name="Pratscher J."/>
        </authorList>
    </citation>
    <scope>NUCLEOTIDE SEQUENCE [LARGE SCALE GENOMIC DNA]</scope>
    <source>
        <strain evidence="9 10">TVC</strain>
    </source>
</reference>
<organism evidence="9 10">
    <name type="scientific">Methylocella silvestris</name>
    <dbReference type="NCBI Taxonomy" id="199596"/>
    <lineage>
        <taxon>Bacteria</taxon>
        <taxon>Pseudomonadati</taxon>
        <taxon>Pseudomonadota</taxon>
        <taxon>Alphaproteobacteria</taxon>
        <taxon>Hyphomicrobiales</taxon>
        <taxon>Beijerinckiaceae</taxon>
        <taxon>Methylocella</taxon>
    </lineage>
</organism>
<dbReference type="GO" id="GO:0000155">
    <property type="term" value="F:phosphorelay sensor kinase activity"/>
    <property type="evidence" value="ECO:0007669"/>
    <property type="project" value="InterPro"/>
</dbReference>
<dbReference type="GO" id="GO:0046983">
    <property type="term" value="F:protein dimerization activity"/>
    <property type="evidence" value="ECO:0007669"/>
    <property type="project" value="InterPro"/>
</dbReference>
<dbReference type="GO" id="GO:0016020">
    <property type="term" value="C:membrane"/>
    <property type="evidence" value="ECO:0007669"/>
    <property type="project" value="UniProtKB-SubCell"/>
</dbReference>
<dbReference type="InterPro" id="IPR050482">
    <property type="entry name" value="Sensor_HK_TwoCompSys"/>
</dbReference>
<feature type="domain" description="HAMP" evidence="8">
    <location>
        <begin position="188"/>
        <end position="239"/>
    </location>
</feature>
<accession>A0A2J7TMS0</accession>
<dbReference type="PANTHER" id="PTHR24421">
    <property type="entry name" value="NITRATE/NITRITE SENSOR PROTEIN NARX-RELATED"/>
    <property type="match status" value="1"/>
</dbReference>
<keyword evidence="4 9" id="KW-0418">Kinase</keyword>
<keyword evidence="7" id="KW-0812">Transmembrane</keyword>
<evidence type="ECO:0000256" key="7">
    <source>
        <dbReference type="SAM" id="Phobius"/>
    </source>
</evidence>
<proteinExistence type="predicted"/>
<feature type="transmembrane region" description="Helical" evidence="7">
    <location>
        <begin position="20"/>
        <end position="42"/>
    </location>
</feature>
<keyword evidence="7" id="KW-1133">Transmembrane helix</keyword>
<evidence type="ECO:0000256" key="2">
    <source>
        <dbReference type="ARBA" id="ARBA00022553"/>
    </source>
</evidence>
<dbReference type="InterPro" id="IPR036890">
    <property type="entry name" value="HATPase_C_sf"/>
</dbReference>
<dbReference type="Pfam" id="PF02518">
    <property type="entry name" value="HATPase_c"/>
    <property type="match status" value="1"/>
</dbReference>
<feature type="transmembrane region" description="Helical" evidence="7">
    <location>
        <begin position="165"/>
        <end position="187"/>
    </location>
</feature>
<evidence type="ECO:0000259" key="8">
    <source>
        <dbReference type="PROSITE" id="PS50885"/>
    </source>
</evidence>
<dbReference type="EMBL" id="PDZR01000001">
    <property type="protein sequence ID" value="PNG28061.1"/>
    <property type="molecule type" value="Genomic_DNA"/>
</dbReference>
<keyword evidence="2" id="KW-0597">Phosphoprotein</keyword>
<evidence type="ECO:0000256" key="3">
    <source>
        <dbReference type="ARBA" id="ARBA00022679"/>
    </source>
</evidence>
<dbReference type="CDD" id="cd16917">
    <property type="entry name" value="HATPase_UhpB-NarQ-NarX-like"/>
    <property type="match status" value="1"/>
</dbReference>
<dbReference type="PANTHER" id="PTHR24421:SF58">
    <property type="entry name" value="SIGNAL TRANSDUCTION HISTIDINE-PROTEIN KINASE_PHOSPHATASE UHPB"/>
    <property type="match status" value="1"/>
</dbReference>
<dbReference type="InterPro" id="IPR003660">
    <property type="entry name" value="HAMP_dom"/>
</dbReference>
<dbReference type="InterPro" id="IPR003594">
    <property type="entry name" value="HATPase_dom"/>
</dbReference>
<evidence type="ECO:0000256" key="1">
    <source>
        <dbReference type="ARBA" id="ARBA00004370"/>
    </source>
</evidence>
<name>A0A2J7TMS0_METSI</name>
<dbReference type="Gene3D" id="3.30.565.10">
    <property type="entry name" value="Histidine kinase-like ATPase, C-terminal domain"/>
    <property type="match status" value="1"/>
</dbReference>
<dbReference type="SUPFAM" id="SSF55874">
    <property type="entry name" value="ATPase domain of HSP90 chaperone/DNA topoisomerase II/histidine kinase"/>
    <property type="match status" value="1"/>
</dbReference>
<keyword evidence="7" id="KW-0472">Membrane</keyword>